<organism evidence="2 3">
    <name type="scientific">Candidatus Defluviibacterium haderslevense</name>
    <dbReference type="NCBI Taxonomy" id="2981993"/>
    <lineage>
        <taxon>Bacteria</taxon>
        <taxon>Pseudomonadati</taxon>
        <taxon>Bacteroidota</taxon>
        <taxon>Saprospiria</taxon>
        <taxon>Saprospirales</taxon>
        <taxon>Saprospiraceae</taxon>
        <taxon>Candidatus Defluviibacterium</taxon>
    </lineage>
</organism>
<name>A0A9D7S6N3_9BACT</name>
<keyword evidence="1" id="KW-0732">Signal</keyword>
<feature type="chain" id="PRO_5038757894" evidence="1">
    <location>
        <begin position="20"/>
        <end position="354"/>
    </location>
</feature>
<evidence type="ECO:0000256" key="1">
    <source>
        <dbReference type="SAM" id="SignalP"/>
    </source>
</evidence>
<comment type="caution">
    <text evidence="2">The sequence shown here is derived from an EMBL/GenBank/DDBJ whole genome shotgun (WGS) entry which is preliminary data.</text>
</comment>
<proteinExistence type="predicted"/>
<dbReference type="AlphaFoldDB" id="A0A9D7S6N3"/>
<reference evidence="2 3" key="1">
    <citation type="submission" date="2020-10" db="EMBL/GenBank/DDBJ databases">
        <title>Connecting structure to function with the recovery of over 1000 high-quality activated sludge metagenome-assembled genomes encoding full-length rRNA genes using long-read sequencing.</title>
        <authorList>
            <person name="Singleton C.M."/>
            <person name="Petriglieri F."/>
            <person name="Kristensen J.M."/>
            <person name="Kirkegaard R.H."/>
            <person name="Michaelsen T.Y."/>
            <person name="Andersen M.H."/>
            <person name="Karst S.M."/>
            <person name="Dueholm M.S."/>
            <person name="Nielsen P.H."/>
            <person name="Albertsen M."/>
        </authorList>
    </citation>
    <scope>NUCLEOTIDE SEQUENCE [LARGE SCALE GENOMIC DNA]</scope>
    <source>
        <strain evidence="2">Ribe_18-Q3-R11-54_BAT3C.373</strain>
    </source>
</reference>
<dbReference type="InterPro" id="IPR021428">
    <property type="entry name" value="DUF3078"/>
</dbReference>
<gene>
    <name evidence="2" type="ORF">IPO85_01555</name>
</gene>
<dbReference type="Pfam" id="PF11276">
    <property type="entry name" value="DUF3078"/>
    <property type="match status" value="1"/>
</dbReference>
<accession>A0A9D7S6N3</accession>
<dbReference type="Proteomes" id="UP000808349">
    <property type="component" value="Unassembled WGS sequence"/>
</dbReference>
<protein>
    <submittedName>
        <fullName evidence="2">DUF3078 domain-containing protein</fullName>
    </submittedName>
</protein>
<feature type="signal peptide" evidence="1">
    <location>
        <begin position="1"/>
        <end position="19"/>
    </location>
</feature>
<dbReference type="EMBL" id="JADKFW010000004">
    <property type="protein sequence ID" value="MBK9716210.1"/>
    <property type="molecule type" value="Genomic_DNA"/>
</dbReference>
<evidence type="ECO:0000313" key="2">
    <source>
        <dbReference type="EMBL" id="MBK9716210.1"/>
    </source>
</evidence>
<sequence>MKKLLVFLVLISWTCSLFGQTEAEKNRAAQEAERMKKMEASLKMDIKDGWTRKAAIGLDLGQLININPYVGAGSNRIGLGGAIGYTANLKKGQLGWKNGLLINLSTQRIGSGVLIAGNTEKPPFEKALDVLTLGSNIAYQFKSGSPWSFSLDFVLNSQLLASHLDSISKKTYLRNTQIAPYKTGLVSKFLSPATITLAPGIKYEKSKHWYAFLSPAAMKMIYINDKNIANLGVHGTDLKDENNVSLGYEQSKIGLGALGKLGYNNTFLKKLNVNSELTLFTDYLDNPQNIDVNWLNSIGVEILKGLNLNFRIDGFYDDNKNNSITNNDAVGGVLGTGKRTNIIEQLLITYNRNF</sequence>
<evidence type="ECO:0000313" key="3">
    <source>
        <dbReference type="Proteomes" id="UP000808349"/>
    </source>
</evidence>